<name>A0ABV0NNV5_9TELE</name>
<organism evidence="2 3">
    <name type="scientific">Goodea atripinnis</name>
    <dbReference type="NCBI Taxonomy" id="208336"/>
    <lineage>
        <taxon>Eukaryota</taxon>
        <taxon>Metazoa</taxon>
        <taxon>Chordata</taxon>
        <taxon>Craniata</taxon>
        <taxon>Vertebrata</taxon>
        <taxon>Euteleostomi</taxon>
        <taxon>Actinopterygii</taxon>
        <taxon>Neopterygii</taxon>
        <taxon>Teleostei</taxon>
        <taxon>Neoteleostei</taxon>
        <taxon>Acanthomorphata</taxon>
        <taxon>Ovalentaria</taxon>
        <taxon>Atherinomorphae</taxon>
        <taxon>Cyprinodontiformes</taxon>
        <taxon>Goodeidae</taxon>
        <taxon>Goodea</taxon>
    </lineage>
</organism>
<reference evidence="2 3" key="1">
    <citation type="submission" date="2021-06" db="EMBL/GenBank/DDBJ databases">
        <authorList>
            <person name="Palmer J.M."/>
        </authorList>
    </citation>
    <scope>NUCLEOTIDE SEQUENCE [LARGE SCALE GENOMIC DNA]</scope>
    <source>
        <strain evidence="2 3">GA_2019</strain>
        <tissue evidence="2">Muscle</tissue>
    </source>
</reference>
<feature type="compositionally biased region" description="Basic residues" evidence="1">
    <location>
        <begin position="80"/>
        <end position="89"/>
    </location>
</feature>
<accession>A0ABV0NNV5</accession>
<feature type="region of interest" description="Disordered" evidence="1">
    <location>
        <begin position="80"/>
        <end position="100"/>
    </location>
</feature>
<dbReference type="EMBL" id="JAHRIO010043895">
    <property type="protein sequence ID" value="MEQ2173105.1"/>
    <property type="molecule type" value="Genomic_DNA"/>
</dbReference>
<proteinExistence type="predicted"/>
<evidence type="ECO:0000256" key="1">
    <source>
        <dbReference type="SAM" id="MobiDB-lite"/>
    </source>
</evidence>
<gene>
    <name evidence="2" type="ORF">GOODEAATRI_028371</name>
</gene>
<dbReference type="Proteomes" id="UP001476798">
    <property type="component" value="Unassembled WGS sequence"/>
</dbReference>
<keyword evidence="3" id="KW-1185">Reference proteome</keyword>
<evidence type="ECO:0000313" key="3">
    <source>
        <dbReference type="Proteomes" id="UP001476798"/>
    </source>
</evidence>
<comment type="caution">
    <text evidence="2">The sequence shown here is derived from an EMBL/GenBank/DDBJ whole genome shotgun (WGS) entry which is preliminary data.</text>
</comment>
<evidence type="ECO:0000313" key="2">
    <source>
        <dbReference type="EMBL" id="MEQ2173105.1"/>
    </source>
</evidence>
<protein>
    <submittedName>
        <fullName evidence="2">Uncharacterized protein</fullName>
    </submittedName>
</protein>
<sequence length="196" mass="21418">MPPAVAAHLHPKTSLSADRFQSSLTDKSNRAAALSVRALNASFLLMAHQAELEEQMTASPDAALWEEVCIITITSIKHLRNPRPPRHSGRGPASHLHSCGKEEEAVGLTSSLDGGSEQGSLPSTALFPSPFEEFSRVQSLTERTFEPAQHATKKLRDYSDPCSRPTSTFFCSTEIHFIHYGRGILAILDLRALNSI</sequence>